<keyword evidence="2" id="KW-1003">Cell membrane</keyword>
<comment type="similarity">
    <text evidence="6">Belongs to the ABC-4 integral membrane protein family.</text>
</comment>
<evidence type="ECO:0000256" key="4">
    <source>
        <dbReference type="ARBA" id="ARBA00022989"/>
    </source>
</evidence>
<proteinExistence type="inferred from homology"/>
<feature type="transmembrane region" description="Helical" evidence="7">
    <location>
        <begin position="410"/>
        <end position="431"/>
    </location>
</feature>
<feature type="transmembrane region" description="Helical" evidence="7">
    <location>
        <begin position="16"/>
        <end position="37"/>
    </location>
</feature>
<evidence type="ECO:0000256" key="6">
    <source>
        <dbReference type="ARBA" id="ARBA00038076"/>
    </source>
</evidence>
<name>A0ABU2G4E3_9EURY</name>
<feature type="transmembrane region" description="Helical" evidence="7">
    <location>
        <begin position="995"/>
        <end position="1022"/>
    </location>
</feature>
<keyword evidence="3 7" id="KW-0812">Transmembrane</keyword>
<feature type="transmembrane region" description="Helical" evidence="7">
    <location>
        <begin position="945"/>
        <end position="975"/>
    </location>
</feature>
<comment type="subcellular location">
    <subcellularLocation>
        <location evidence="1">Cell membrane</location>
        <topology evidence="1">Multi-pass membrane protein</topology>
    </subcellularLocation>
</comment>
<dbReference type="RefSeq" id="WP_310928844.1">
    <property type="nucleotide sequence ID" value="NZ_JAMQOQ010000003.1"/>
</dbReference>
<dbReference type="InterPro" id="IPR013783">
    <property type="entry name" value="Ig-like_fold"/>
</dbReference>
<feature type="transmembrane region" description="Helical" evidence="7">
    <location>
        <begin position="275"/>
        <end position="306"/>
    </location>
</feature>
<sequence>MRFESTLVSSWSRREWLSVAVVAVTTAFLIGSVVLLLTVGSYVSTLEGDLGSSATVSYDHSYDDAVAAADASDADEIVFPVATAETGESDGGSNDGEGSGGTQVVVGVPPDAPPRIESASVAWNPASVPAAPESGFTGPVEGPTEQRLGGTSVQVTPHPDERTIFPAEWYVGSAEAVTSLGDAGALVVDTGESTSGSASTADGRAAWRDEGAPLIAALPFLVGGLGQVVRTLSVAAVGGGLLVVVVVYSVTRMSIRDRHPELRVARATGASPTRLFAVLLLRVLGLTGTGVLLGFALGLIAVKAVINAATYAGFVVSIQAVVTASILRAILLVGGFLVAMGLLAGVLATLPVVRGDPTAVGRDSRGARYSGHGGVGDEPNALGGRLRALVADAGPTFVDWRAAVPTTTTLTVFMLVLLLVTAIGGAIAPLATTESGTVTEAGSVHPLNSRISEDYATVLRDEGIAASPEVLYAQTTDGDPYLVRGANFTAFGQVTDARLVAGHAPRAYDQAVVGASLAETLDVEVGETLTLGGSVTPGVRRVTVVGRFSGSGITDDQLVLPLGTAQTLATGDGEVHLIRTNGTAEEFERLSRRPGGLAVTSLAGNDSVQVGDPYVVSVTVRNYGEEATTRNVTVSAGDRSRRESFSLAPDEAASADVRFTFSEPGAYTIRADGTTKRVEVYDPRTLQLPDGYPTRAPPGSTLVVPATTPNGTLVSGATVTLGDRSRQTRGSGGAVVPVPAEPGEYTLTVEKDGYASERHALVVEEGAPQRLSGRVSVSPESGTQLTRPTVTVQVGNPWGRLLVRNVSLVTPGGTERRTVRLAGGEVQQITLPASDAGLNGTLAPGAYDLRVVSDGAVLATTTYEVTGDERVSSTVDFEGEYSQGSGVGRAVEGVFGNVRVLFLVMVVLAGASTVGGTAATFAHAVHANRRRIGIYRATGASRRQLLAALARDAVTLALPATVVAFTAAFACLQVLSWADVLVVFGIRLGVPLSAGLFVGSGLGALLLAVGSALGVGYVFLVADPDRLLRAER</sequence>
<comment type="caution">
    <text evidence="9">The sequence shown here is derived from an EMBL/GenBank/DDBJ whole genome shotgun (WGS) entry which is preliminary data.</text>
</comment>
<dbReference type="PANTHER" id="PTHR30572">
    <property type="entry name" value="MEMBRANE COMPONENT OF TRANSPORTER-RELATED"/>
    <property type="match status" value="1"/>
</dbReference>
<dbReference type="PANTHER" id="PTHR30572:SF4">
    <property type="entry name" value="ABC TRANSPORTER PERMEASE YTRF"/>
    <property type="match status" value="1"/>
</dbReference>
<keyword evidence="4 7" id="KW-1133">Transmembrane helix</keyword>
<evidence type="ECO:0000256" key="5">
    <source>
        <dbReference type="ARBA" id="ARBA00023136"/>
    </source>
</evidence>
<dbReference type="Pfam" id="PF02687">
    <property type="entry name" value="FtsX"/>
    <property type="match status" value="2"/>
</dbReference>
<feature type="transmembrane region" description="Helical" evidence="7">
    <location>
        <begin position="235"/>
        <end position="255"/>
    </location>
</feature>
<evidence type="ECO:0000259" key="8">
    <source>
        <dbReference type="Pfam" id="PF02687"/>
    </source>
</evidence>
<dbReference type="InterPro" id="IPR003838">
    <property type="entry name" value="ABC3_permease_C"/>
</dbReference>
<evidence type="ECO:0000256" key="2">
    <source>
        <dbReference type="ARBA" id="ARBA00022475"/>
    </source>
</evidence>
<evidence type="ECO:0000313" key="9">
    <source>
        <dbReference type="EMBL" id="MDS0294998.1"/>
    </source>
</evidence>
<evidence type="ECO:0000256" key="7">
    <source>
        <dbReference type="SAM" id="Phobius"/>
    </source>
</evidence>
<dbReference type="Gene3D" id="2.60.40.1120">
    <property type="entry name" value="Carboxypeptidase-like, regulatory domain"/>
    <property type="match status" value="1"/>
</dbReference>
<dbReference type="Gene3D" id="2.60.40.10">
    <property type="entry name" value="Immunoglobulins"/>
    <property type="match status" value="1"/>
</dbReference>
<dbReference type="InterPro" id="IPR013784">
    <property type="entry name" value="Carb-bd-like_fold"/>
</dbReference>
<protein>
    <submittedName>
        <fullName evidence="9">ABC transporter permease</fullName>
    </submittedName>
</protein>
<keyword evidence="10" id="KW-1185">Reference proteome</keyword>
<accession>A0ABU2G4E3</accession>
<feature type="transmembrane region" description="Helical" evidence="7">
    <location>
        <begin position="900"/>
        <end position="925"/>
    </location>
</feature>
<gene>
    <name evidence="9" type="ORF">NDI79_12530</name>
</gene>
<feature type="domain" description="ABC3 transporter permease C-terminal" evidence="8">
    <location>
        <begin position="235"/>
        <end position="355"/>
    </location>
</feature>
<keyword evidence="5 7" id="KW-0472">Membrane</keyword>
<dbReference type="Proteomes" id="UP001254813">
    <property type="component" value="Unassembled WGS sequence"/>
</dbReference>
<feature type="domain" description="ABC3 transporter permease C-terminal" evidence="8">
    <location>
        <begin position="904"/>
        <end position="1013"/>
    </location>
</feature>
<evidence type="ECO:0000256" key="1">
    <source>
        <dbReference type="ARBA" id="ARBA00004651"/>
    </source>
</evidence>
<dbReference type="InterPro" id="IPR050250">
    <property type="entry name" value="Macrolide_Exporter_MacB"/>
</dbReference>
<organism evidence="9 10">
    <name type="scientific">Halogeometricum luteum</name>
    <dbReference type="NCBI Taxonomy" id="2950537"/>
    <lineage>
        <taxon>Archaea</taxon>
        <taxon>Methanobacteriati</taxon>
        <taxon>Methanobacteriota</taxon>
        <taxon>Stenosarchaea group</taxon>
        <taxon>Halobacteria</taxon>
        <taxon>Halobacteriales</taxon>
        <taxon>Haloferacaceae</taxon>
        <taxon>Halogeometricum</taxon>
    </lineage>
</organism>
<evidence type="ECO:0000256" key="3">
    <source>
        <dbReference type="ARBA" id="ARBA00022692"/>
    </source>
</evidence>
<evidence type="ECO:0000313" key="10">
    <source>
        <dbReference type="Proteomes" id="UP001254813"/>
    </source>
</evidence>
<feature type="transmembrane region" description="Helical" evidence="7">
    <location>
        <begin position="326"/>
        <end position="353"/>
    </location>
</feature>
<reference evidence="9 10" key="1">
    <citation type="submission" date="2022-06" db="EMBL/GenBank/DDBJ databases">
        <title>Halogeometricum sp. a new haloarchaeum isolate from saline soil.</title>
        <authorList>
            <person name="Strakova D."/>
            <person name="Galisteo C."/>
            <person name="Sanchez-Porro C."/>
            <person name="Ventosa A."/>
        </authorList>
    </citation>
    <scope>NUCLEOTIDE SEQUENCE [LARGE SCALE GENOMIC DNA]</scope>
    <source>
        <strain evidence="10">S3BR25-2</strain>
    </source>
</reference>
<dbReference type="SUPFAM" id="SSF49452">
    <property type="entry name" value="Starch-binding domain-like"/>
    <property type="match status" value="1"/>
</dbReference>
<dbReference type="EMBL" id="JAMQOQ010000003">
    <property type="protein sequence ID" value="MDS0294998.1"/>
    <property type="molecule type" value="Genomic_DNA"/>
</dbReference>